<comment type="caution">
    <text evidence="1">The sequence shown here is derived from an EMBL/GenBank/DDBJ whole genome shotgun (WGS) entry which is preliminary data.</text>
</comment>
<name>A0A3S3QVM6_9BACT</name>
<dbReference type="EMBL" id="MTKO01000114">
    <property type="protein sequence ID" value="RWX43649.1"/>
    <property type="molecule type" value="Genomic_DNA"/>
</dbReference>
<dbReference type="Proteomes" id="UP000287853">
    <property type="component" value="Unassembled WGS sequence"/>
</dbReference>
<keyword evidence="2" id="KW-1185">Reference proteome</keyword>
<gene>
    <name evidence="1" type="ORF">H206_03273</name>
</gene>
<accession>A0A3S3QVM6</accession>
<sequence>MRRLLGFLSVAAYVEPALLQEIVRLLPCSSPGIATEAALQSHPDIELDSRMHLALKPENKKVYHYIFAQEEALLQLIY</sequence>
<reference evidence="1 2" key="1">
    <citation type="submission" date="2017-01" db="EMBL/GenBank/DDBJ databases">
        <title>The cable genome- insights into the physiology and evolution of filamentous bacteria capable of sulfide oxidation via long distance electron transfer.</title>
        <authorList>
            <person name="Schreiber L."/>
            <person name="Bjerg J.T."/>
            <person name="Boggild A."/>
            <person name="Van De Vossenberg J."/>
            <person name="Meysman F."/>
            <person name="Nielsen L.P."/>
            <person name="Schramm A."/>
            <person name="Kjeldsen K.U."/>
        </authorList>
    </citation>
    <scope>NUCLEOTIDE SEQUENCE [LARGE SCALE GENOMIC DNA]</scope>
    <source>
        <strain evidence="1">MCF</strain>
    </source>
</reference>
<evidence type="ECO:0000313" key="1">
    <source>
        <dbReference type="EMBL" id="RWX43649.1"/>
    </source>
</evidence>
<proteinExistence type="predicted"/>
<dbReference type="AlphaFoldDB" id="A0A3S3QVM6"/>
<protein>
    <submittedName>
        <fullName evidence="1">Uncharacterized protein</fullName>
    </submittedName>
</protein>
<evidence type="ECO:0000313" key="2">
    <source>
        <dbReference type="Proteomes" id="UP000287853"/>
    </source>
</evidence>
<organism evidence="1 2">
    <name type="scientific">Candidatus Electrothrix aarhusensis</name>
    <dbReference type="NCBI Taxonomy" id="1859131"/>
    <lineage>
        <taxon>Bacteria</taxon>
        <taxon>Pseudomonadati</taxon>
        <taxon>Thermodesulfobacteriota</taxon>
        <taxon>Desulfobulbia</taxon>
        <taxon>Desulfobulbales</taxon>
        <taxon>Desulfobulbaceae</taxon>
        <taxon>Candidatus Electrothrix</taxon>
    </lineage>
</organism>